<comment type="subcellular location">
    <subcellularLocation>
        <location evidence="1">Nucleus</location>
    </subcellularLocation>
</comment>
<keyword evidence="3" id="KW-0539">Nucleus</keyword>
<evidence type="ECO:0000256" key="1">
    <source>
        <dbReference type="ARBA" id="ARBA00004123"/>
    </source>
</evidence>
<feature type="compositionally biased region" description="Acidic residues" evidence="4">
    <location>
        <begin position="541"/>
        <end position="555"/>
    </location>
</feature>
<feature type="region of interest" description="Disordered" evidence="4">
    <location>
        <begin position="277"/>
        <end position="351"/>
    </location>
</feature>
<comment type="caution">
    <text evidence="6">The sequence shown here is derived from an EMBL/GenBank/DDBJ whole genome shotgun (WGS) entry which is preliminary data.</text>
</comment>
<feature type="region of interest" description="Disordered" evidence="4">
    <location>
        <begin position="35"/>
        <end position="195"/>
    </location>
</feature>
<evidence type="ECO:0000313" key="7">
    <source>
        <dbReference type="Proteomes" id="UP000186594"/>
    </source>
</evidence>
<evidence type="ECO:0000256" key="3">
    <source>
        <dbReference type="ARBA" id="ARBA00023242"/>
    </source>
</evidence>
<keyword evidence="2" id="KW-0597">Phosphoprotein</keyword>
<keyword evidence="7" id="KW-1185">Reference proteome</keyword>
<dbReference type="OMA" id="HDINTGG"/>
<evidence type="ECO:0000259" key="5">
    <source>
        <dbReference type="Pfam" id="PF09444"/>
    </source>
</evidence>
<feature type="compositionally biased region" description="Basic and acidic residues" evidence="4">
    <location>
        <begin position="508"/>
        <end position="517"/>
    </location>
</feature>
<feature type="compositionally biased region" description="Acidic residues" evidence="4">
    <location>
        <begin position="306"/>
        <end position="333"/>
    </location>
</feature>
<proteinExistence type="predicted"/>
<dbReference type="Proteomes" id="UP000186594">
    <property type="component" value="Unassembled WGS sequence"/>
</dbReference>
<feature type="compositionally biased region" description="Basic and acidic residues" evidence="4">
    <location>
        <begin position="277"/>
        <end position="305"/>
    </location>
</feature>
<accession>A0A1U7LRF7</accession>
<gene>
    <name evidence="6" type="ORF">NEOLI_003473</name>
</gene>
<dbReference type="GO" id="GO:0007095">
    <property type="term" value="P:mitotic G2 DNA damage checkpoint signaling"/>
    <property type="evidence" value="ECO:0007669"/>
    <property type="project" value="TreeGrafter"/>
</dbReference>
<dbReference type="OrthoDB" id="2130597at2759"/>
<feature type="region of interest" description="Disordered" evidence="4">
    <location>
        <begin position="467"/>
        <end position="555"/>
    </location>
</feature>
<dbReference type="AlphaFoldDB" id="A0A1U7LRF7"/>
<dbReference type="InterPro" id="IPR018564">
    <property type="entry name" value="Repl_chkpnt_MRC1_dom"/>
</dbReference>
<evidence type="ECO:0000256" key="4">
    <source>
        <dbReference type="SAM" id="MobiDB-lite"/>
    </source>
</evidence>
<dbReference type="PANTHER" id="PTHR14396">
    <property type="entry name" value="CLASPIN"/>
    <property type="match status" value="1"/>
</dbReference>
<dbReference type="GO" id="GO:0010997">
    <property type="term" value="F:anaphase-promoting complex binding"/>
    <property type="evidence" value="ECO:0007669"/>
    <property type="project" value="TreeGrafter"/>
</dbReference>
<evidence type="ECO:0000313" key="6">
    <source>
        <dbReference type="EMBL" id="OLL25163.1"/>
    </source>
</evidence>
<evidence type="ECO:0000256" key="2">
    <source>
        <dbReference type="ARBA" id="ARBA00022553"/>
    </source>
</evidence>
<dbReference type="GO" id="GO:0033314">
    <property type="term" value="P:mitotic DNA replication checkpoint signaling"/>
    <property type="evidence" value="ECO:0007669"/>
    <property type="project" value="TreeGrafter"/>
</dbReference>
<dbReference type="STRING" id="1198029.A0A1U7LRF7"/>
<sequence>MALAPVAHVKKRLTIHDFVTSFNQESRDPIPQIHSQLSSIPQSDNHPQLPTTPQSDYHPQLSTTPQSDYNSTTPTDTTLHSVDKDDDLYADPLPPEKLAQIYIRNGKKPPEFTLDNLDRKDDTPKPPEFTLDNLDSNAAPNPPEFTLDNLDRNAHTPKLPSHHNELDTKSISEQADAHIKSDPQKSQIDSDSDLEIEGKPNHINRIQFPQSQSSLYKRLHTIAGVISPGKSRIKNSIVQKKDLDAELLRRAGIQAQDLRNAREIELKSKGIHIKTTEERAKEASEVENLVERARRQAEETRRREREDDDDDEETEDENWESGFEEDADEDGDEEKLQFSGSEEDRFESVDISTLNEETTTLENILDDEQEQTIRIKRKSRRTTIIDDEDESFAPLVDSHTGLSQFFQQSVSTGNADTGDKFDKLRHHVFETDSQELPHLSILELTTYSKQESLSENLDDAPMLQNTQITDTDTQDSARVVPMPPRFSRPESPEPKTKRLIRRPGNPDNVKKCDRKPVENAFVEQEAAESEDEWAGLGGASDDGEDDNGSDMEGMMDDTTQKLDGDKLAAFYAKRDLADDQRQIQKIASDVNGGFKRKRQFALADDYEDYDDEEDPELVEMRRMQRLAMRDKMIEQTGLAGLANNPKKAAFLNSIEDRENDGDASFLDVEETTTFLPEISAENTQTDENEPVKKKPKIMDSQSLWEMVHGEGGNTSQLDQVEFLTDLSSRDTLLNGIVDRTTLHEPIIDNRKMAFGAVDFKSTFKISTKNIVPPRTAEEDAVRAKALQEITRGGRVNAKNAKSSVNYQAKKSISTKKSIVKPAKQHEIEKKRQRQVLGLFAKGDFE</sequence>
<feature type="compositionally biased region" description="Basic and acidic residues" evidence="4">
    <location>
        <begin position="487"/>
        <end position="496"/>
    </location>
</feature>
<reference evidence="6 7" key="1">
    <citation type="submission" date="2016-04" db="EMBL/GenBank/DDBJ databases">
        <title>Evolutionary innovation and constraint leading to complex multicellularity in the Ascomycota.</title>
        <authorList>
            <person name="Cisse O."/>
            <person name="Nguyen A."/>
            <person name="Hewitt D.A."/>
            <person name="Jedd G."/>
            <person name="Stajich J.E."/>
        </authorList>
    </citation>
    <scope>NUCLEOTIDE SEQUENCE [LARGE SCALE GENOMIC DNA]</scope>
    <source>
        <strain evidence="6 7">DAH-3</strain>
    </source>
</reference>
<dbReference type="GO" id="GO:0005634">
    <property type="term" value="C:nucleus"/>
    <property type="evidence" value="ECO:0007669"/>
    <property type="project" value="UniProtKB-SubCell"/>
</dbReference>
<dbReference type="InterPro" id="IPR024146">
    <property type="entry name" value="Claspin"/>
</dbReference>
<feature type="compositionally biased region" description="Basic and acidic residues" evidence="4">
    <location>
        <begin position="116"/>
        <end position="125"/>
    </location>
</feature>
<dbReference type="Pfam" id="PF09444">
    <property type="entry name" value="MRC1"/>
    <property type="match status" value="1"/>
</dbReference>
<dbReference type="PANTHER" id="PTHR14396:SF10">
    <property type="entry name" value="CLASPIN"/>
    <property type="match status" value="1"/>
</dbReference>
<feature type="domain" description="DNA replication checkpoint mediator MRC1" evidence="5">
    <location>
        <begin position="518"/>
        <end position="652"/>
    </location>
</feature>
<feature type="compositionally biased region" description="Basic and acidic residues" evidence="4">
    <location>
        <begin position="162"/>
        <end position="183"/>
    </location>
</feature>
<dbReference type="EMBL" id="LXFE01000486">
    <property type="protein sequence ID" value="OLL25163.1"/>
    <property type="molecule type" value="Genomic_DNA"/>
</dbReference>
<name>A0A1U7LRF7_NEOID</name>
<organism evidence="6 7">
    <name type="scientific">Neolecta irregularis (strain DAH-3)</name>
    <dbReference type="NCBI Taxonomy" id="1198029"/>
    <lineage>
        <taxon>Eukaryota</taxon>
        <taxon>Fungi</taxon>
        <taxon>Dikarya</taxon>
        <taxon>Ascomycota</taxon>
        <taxon>Taphrinomycotina</taxon>
        <taxon>Neolectales</taxon>
        <taxon>Neolectaceae</taxon>
        <taxon>Neolecta</taxon>
    </lineage>
</organism>
<feature type="compositionally biased region" description="Polar residues" evidence="4">
    <location>
        <begin position="35"/>
        <end position="80"/>
    </location>
</feature>
<protein>
    <submittedName>
        <fullName evidence="6">Mediator of replication checkpoint protein 1</fullName>
    </submittedName>
</protein>